<protein>
    <submittedName>
        <fullName evidence="1">Uncharacterized protein</fullName>
    </submittedName>
</protein>
<proteinExistence type="predicted"/>
<dbReference type="Proteomes" id="UP000250443">
    <property type="component" value="Unassembled WGS sequence"/>
</dbReference>
<gene>
    <name evidence="1" type="ORF">NCTC11842_01588</name>
</gene>
<reference evidence="1 2" key="1">
    <citation type="submission" date="2018-06" db="EMBL/GenBank/DDBJ databases">
        <authorList>
            <consortium name="Pathogen Informatics"/>
            <person name="Doyle S."/>
        </authorList>
    </citation>
    <scope>NUCLEOTIDE SEQUENCE [LARGE SCALE GENOMIC DNA]</scope>
    <source>
        <strain evidence="1 2">NCTC11842</strain>
    </source>
</reference>
<dbReference type="EMBL" id="UAUF01000010">
    <property type="protein sequence ID" value="SPZ05097.1"/>
    <property type="molecule type" value="Genomic_DNA"/>
</dbReference>
<accession>A0A2X2CAE8</accession>
<name>A0A2X2CAE8_PSELU</name>
<evidence type="ECO:0000313" key="1">
    <source>
        <dbReference type="EMBL" id="SPZ05097.1"/>
    </source>
</evidence>
<organism evidence="1 2">
    <name type="scientific">Pseudomonas luteola</name>
    <dbReference type="NCBI Taxonomy" id="47886"/>
    <lineage>
        <taxon>Bacteria</taxon>
        <taxon>Pseudomonadati</taxon>
        <taxon>Pseudomonadota</taxon>
        <taxon>Gammaproteobacteria</taxon>
        <taxon>Pseudomonadales</taxon>
        <taxon>Pseudomonadaceae</taxon>
        <taxon>Pseudomonas</taxon>
    </lineage>
</organism>
<evidence type="ECO:0000313" key="2">
    <source>
        <dbReference type="Proteomes" id="UP000250443"/>
    </source>
</evidence>
<dbReference type="AlphaFoldDB" id="A0A2X2CAE8"/>
<sequence>MRIIREFNDYYDSSAGYGIDMSIVYHRTCQTFIKEKGAPEPELVSAVKKLIVRYNDQATLIESDTYQPFYVGFCGKLYMGLFAYVDQAGKLISHYRAHETKDVAKPEFYWHQKDFDEKTLKATLDPQSLWHFFAPKIVTLEDWFKANRRTEPFEALDLFTAHKLVSFCVIGGIDKGVQINPCLKDLRFQKVVDSFTAFQEISMFISGVLGQTENPMITTSDRDLAISKGFTQLSFRKKPTKRQCSR</sequence>